<dbReference type="STRING" id="1045774.SAMN05421872_10196"/>
<evidence type="ECO:0008006" key="3">
    <source>
        <dbReference type="Google" id="ProtNLM"/>
    </source>
</evidence>
<dbReference type="InterPro" id="IPR019681">
    <property type="entry name" value="DUF2530"/>
</dbReference>
<accession>A0A1G6I8V7</accession>
<dbReference type="Proteomes" id="UP000199034">
    <property type="component" value="Unassembled WGS sequence"/>
</dbReference>
<dbReference type="EMBL" id="FMZM01000001">
    <property type="protein sequence ID" value="SDC02803.1"/>
    <property type="molecule type" value="Genomic_DNA"/>
</dbReference>
<protein>
    <recommendedName>
        <fullName evidence="3">DUF2530 domain-containing protein</fullName>
    </recommendedName>
</protein>
<dbReference type="Pfam" id="PF10745">
    <property type="entry name" value="DUF2530"/>
    <property type="match status" value="1"/>
</dbReference>
<proteinExistence type="predicted"/>
<reference evidence="1 2" key="1">
    <citation type="submission" date="2016-10" db="EMBL/GenBank/DDBJ databases">
        <authorList>
            <person name="de Groot N.N."/>
        </authorList>
    </citation>
    <scope>NUCLEOTIDE SEQUENCE [LARGE SCALE GENOMIC DNA]</scope>
    <source>
        <strain evidence="1 2">CGMCC 4.6858</strain>
    </source>
</reference>
<gene>
    <name evidence="1" type="ORF">SAMN05421872_10196</name>
</gene>
<organism evidence="1 2">
    <name type="scientific">Nocardioides lianchengensis</name>
    <dbReference type="NCBI Taxonomy" id="1045774"/>
    <lineage>
        <taxon>Bacteria</taxon>
        <taxon>Bacillati</taxon>
        <taxon>Actinomycetota</taxon>
        <taxon>Actinomycetes</taxon>
        <taxon>Propionibacteriales</taxon>
        <taxon>Nocardioidaceae</taxon>
        <taxon>Nocardioides</taxon>
    </lineage>
</organism>
<dbReference type="AlphaFoldDB" id="A0A1G6I8V7"/>
<name>A0A1G6I8V7_9ACTN</name>
<dbReference type="RefSeq" id="WP_244509196.1">
    <property type="nucleotide sequence ID" value="NZ_FMZM01000001.1"/>
</dbReference>
<evidence type="ECO:0000313" key="1">
    <source>
        <dbReference type="EMBL" id="SDC02803.1"/>
    </source>
</evidence>
<sequence>MEFSDEQPTQHEIGNRTYLVADVEPLDVDGVRTVLVGSIVWAVAFVALLPFYGELEAEGRTWWLWTCLAGFGLGLFGYEYCRRRRRTRVEAAEATDPPVTEG</sequence>
<evidence type="ECO:0000313" key="2">
    <source>
        <dbReference type="Proteomes" id="UP000199034"/>
    </source>
</evidence>
<keyword evidence="2" id="KW-1185">Reference proteome</keyword>